<dbReference type="RefSeq" id="WP_231142106.1">
    <property type="nucleotide sequence ID" value="NZ_CP088100.1"/>
</dbReference>
<evidence type="ECO:0000313" key="2">
    <source>
        <dbReference type="EMBL" id="UFW83516.1"/>
    </source>
</evidence>
<reference evidence="2" key="1">
    <citation type="submission" date="2021-11" db="EMBL/GenBank/DDBJ databases">
        <title>Australian commercial rhizobial inoculants.</title>
        <authorList>
            <person name="Kohlmeier M.G."/>
            <person name="O'Hara G.W."/>
            <person name="Colombi E."/>
            <person name="Ramsay J.P."/>
            <person name="Terpolilli J."/>
        </authorList>
    </citation>
    <scope>NUCLEOTIDE SEQUENCE</scope>
    <source>
        <strain evidence="2">CC829</strain>
    </source>
</reference>
<protein>
    <recommendedName>
        <fullName evidence="4">DUF3618 domain-containing protein</fullName>
    </recommendedName>
</protein>
<dbReference type="EMBL" id="CP088100">
    <property type="protein sequence ID" value="UFW83516.1"/>
    <property type="molecule type" value="Genomic_DNA"/>
</dbReference>
<organism evidence="2 3">
    <name type="scientific">Bradyrhizobium barranii</name>
    <dbReference type="NCBI Taxonomy" id="2992140"/>
    <lineage>
        <taxon>Bacteria</taxon>
        <taxon>Pseudomonadati</taxon>
        <taxon>Pseudomonadota</taxon>
        <taxon>Alphaproteobacteria</taxon>
        <taxon>Hyphomicrobiales</taxon>
        <taxon>Nitrobacteraceae</taxon>
        <taxon>Bradyrhizobium</taxon>
    </lineage>
</organism>
<name>A0ABY3QCW2_9BRAD</name>
<sequence length="253" mass="25713">MSNTKSSFIDNLVTAARENPLAAALIGGGALWLLAGDQKLKTATRSAVDAVSPVAGAGTSTLRSAASAVKQTVAPPTAPEMDDEGSLGVGETLRGATAAASDAVSEAVDNVQDRFDEGVAFLQENFGKLGNALPGKEALTSAQSSLTELLERQPLVLGIVGLAIGAAVAGAFRASEIENEYIGKAADDVKADLNRRAGAVSQALREGSDTVVAEVGDKGAEFSTSSSSTQHVSPEVRDVLSRWSGGRGAGAFR</sequence>
<evidence type="ECO:0000256" key="1">
    <source>
        <dbReference type="SAM" id="MobiDB-lite"/>
    </source>
</evidence>
<proteinExistence type="predicted"/>
<gene>
    <name evidence="2" type="ORF">BjapCC829_26525</name>
</gene>
<feature type="region of interest" description="Disordered" evidence="1">
    <location>
        <begin position="219"/>
        <end position="253"/>
    </location>
</feature>
<evidence type="ECO:0000313" key="3">
    <source>
        <dbReference type="Proteomes" id="UP001430990"/>
    </source>
</evidence>
<dbReference type="Proteomes" id="UP001430990">
    <property type="component" value="Chromosome"/>
</dbReference>
<evidence type="ECO:0008006" key="4">
    <source>
        <dbReference type="Google" id="ProtNLM"/>
    </source>
</evidence>
<accession>A0ABY3QCW2</accession>
<keyword evidence="3" id="KW-1185">Reference proteome</keyword>